<organism evidence="1 2">
    <name type="scientific">Protea cynaroides</name>
    <dbReference type="NCBI Taxonomy" id="273540"/>
    <lineage>
        <taxon>Eukaryota</taxon>
        <taxon>Viridiplantae</taxon>
        <taxon>Streptophyta</taxon>
        <taxon>Embryophyta</taxon>
        <taxon>Tracheophyta</taxon>
        <taxon>Spermatophyta</taxon>
        <taxon>Magnoliopsida</taxon>
        <taxon>Proteales</taxon>
        <taxon>Proteaceae</taxon>
        <taxon>Protea</taxon>
    </lineage>
</organism>
<evidence type="ECO:0000313" key="1">
    <source>
        <dbReference type="EMBL" id="KAJ4976135.1"/>
    </source>
</evidence>
<keyword evidence="2" id="KW-1185">Reference proteome</keyword>
<name>A0A9Q0QXW4_9MAGN</name>
<dbReference type="InterPro" id="IPR008922">
    <property type="entry name" value="Di-copper_centre_dom_sf"/>
</dbReference>
<evidence type="ECO:0000313" key="2">
    <source>
        <dbReference type="Proteomes" id="UP001141806"/>
    </source>
</evidence>
<dbReference type="EMBL" id="JAMYWD010000003">
    <property type="protein sequence ID" value="KAJ4976135.1"/>
    <property type="molecule type" value="Genomic_DNA"/>
</dbReference>
<dbReference type="OrthoDB" id="1729000at2759"/>
<gene>
    <name evidence="1" type="ORF">NE237_001241</name>
</gene>
<dbReference type="AlphaFoldDB" id="A0A9Q0QXW4"/>
<comment type="caution">
    <text evidence="1">The sequence shown here is derived from an EMBL/GenBank/DDBJ whole genome shotgun (WGS) entry which is preliminary data.</text>
</comment>
<dbReference type="Proteomes" id="UP001141806">
    <property type="component" value="Unassembled WGS sequence"/>
</dbReference>
<dbReference type="PANTHER" id="PTHR36608">
    <property type="entry name" value="POLYPHENOL OXIDASE C, CHLOROPLASTIC-LIKE"/>
    <property type="match status" value="1"/>
</dbReference>
<dbReference type="Gene3D" id="1.10.1280.10">
    <property type="entry name" value="Di-copper center containing domain from catechol oxidase"/>
    <property type="match status" value="1"/>
</dbReference>
<proteinExistence type="predicted"/>
<protein>
    <submittedName>
        <fullName evidence="1">Uncharacterized protein</fullName>
    </submittedName>
</protein>
<accession>A0A9Q0QXW4</accession>
<dbReference type="PANTHER" id="PTHR36608:SF1">
    <property type="entry name" value="POLYPHENOL OXIDASE C, CHLOROPLASTIC-LIKE"/>
    <property type="match status" value="1"/>
</dbReference>
<reference evidence="1" key="1">
    <citation type="journal article" date="2023" name="Plant J.">
        <title>The genome of the king protea, Protea cynaroides.</title>
        <authorList>
            <person name="Chang J."/>
            <person name="Duong T.A."/>
            <person name="Schoeman C."/>
            <person name="Ma X."/>
            <person name="Roodt D."/>
            <person name="Barker N."/>
            <person name="Li Z."/>
            <person name="Van de Peer Y."/>
            <person name="Mizrachi E."/>
        </authorList>
    </citation>
    <scope>NUCLEOTIDE SEQUENCE</scope>
    <source>
        <tissue evidence="1">Young leaves</tissue>
    </source>
</reference>
<sequence length="141" mass="15194">MANSVIPSSYPIPNATTFPFNHGRKKMLQSPVIGKRRYLSSAHNVSCKAENEERSLGKLERRDVLIGLGGLYGSTSFCADPLALAAPIQPPDFTKCGPADLPSGAQPTNCCPPVNLNIVDFKLPPAAPRLRVRPPAHMVTF</sequence>